<dbReference type="STRING" id="2070753.A0A3A2ZFB5"/>
<dbReference type="InterPro" id="IPR029041">
    <property type="entry name" value="FAD-linked_oxidoreductase-like"/>
</dbReference>
<evidence type="ECO:0000256" key="3">
    <source>
        <dbReference type="ARBA" id="ARBA00023002"/>
    </source>
</evidence>
<evidence type="ECO:0000313" key="8">
    <source>
        <dbReference type="Proteomes" id="UP000266188"/>
    </source>
</evidence>
<comment type="function">
    <text evidence="5">Converts proline to delta-1-pyrroline-5-carboxylate.</text>
</comment>
<dbReference type="SUPFAM" id="SSF51730">
    <property type="entry name" value="FAD-linked oxidoreductase"/>
    <property type="match status" value="1"/>
</dbReference>
<keyword evidence="4 5" id="KW-0642">Proline metabolism</keyword>
<reference evidence="8" key="1">
    <citation type="submission" date="2017-02" db="EMBL/GenBank/DDBJ databases">
        <authorList>
            <person name="Tafer H."/>
            <person name="Lopandic K."/>
        </authorList>
    </citation>
    <scope>NUCLEOTIDE SEQUENCE [LARGE SCALE GENOMIC DNA]</scope>
    <source>
        <strain evidence="8">CBS 366.77</strain>
    </source>
</reference>
<dbReference type="GO" id="GO:0004657">
    <property type="term" value="F:proline dehydrogenase activity"/>
    <property type="evidence" value="ECO:0007669"/>
    <property type="project" value="UniProtKB-EC"/>
</dbReference>
<comment type="catalytic activity">
    <reaction evidence="5">
        <text>L-proline + a quinone = (S)-1-pyrroline-5-carboxylate + a quinol + H(+)</text>
        <dbReference type="Rhea" id="RHEA:23784"/>
        <dbReference type="ChEBI" id="CHEBI:15378"/>
        <dbReference type="ChEBI" id="CHEBI:17388"/>
        <dbReference type="ChEBI" id="CHEBI:24646"/>
        <dbReference type="ChEBI" id="CHEBI:60039"/>
        <dbReference type="ChEBI" id="CHEBI:132124"/>
        <dbReference type="EC" id="1.5.5.2"/>
    </reaction>
</comment>
<feature type="domain" description="Proline dehydrogenase" evidence="6">
    <location>
        <begin position="239"/>
        <end position="498"/>
    </location>
</feature>
<protein>
    <recommendedName>
        <fullName evidence="2 5">Proline dehydrogenase</fullName>
        <ecNumber evidence="2 5">1.5.5.2</ecNumber>
    </recommendedName>
</protein>
<dbReference type="AlphaFoldDB" id="A0A3A2ZFB5"/>
<keyword evidence="8" id="KW-1185">Reference proteome</keyword>
<comment type="cofactor">
    <cofactor evidence="5">
        <name>FAD</name>
        <dbReference type="ChEBI" id="CHEBI:57692"/>
    </cofactor>
</comment>
<dbReference type="InterPro" id="IPR002872">
    <property type="entry name" value="Proline_DH_dom"/>
</dbReference>
<comment type="similarity">
    <text evidence="1 5">Belongs to the proline oxidase family.</text>
</comment>
<dbReference type="PANTHER" id="PTHR13914:SF0">
    <property type="entry name" value="PROLINE DEHYDROGENASE 1, MITOCHONDRIAL"/>
    <property type="match status" value="1"/>
</dbReference>
<dbReference type="GO" id="GO:0005739">
    <property type="term" value="C:mitochondrion"/>
    <property type="evidence" value="ECO:0007669"/>
    <property type="project" value="TreeGrafter"/>
</dbReference>
<evidence type="ECO:0000256" key="5">
    <source>
        <dbReference type="RuleBase" id="RU364054"/>
    </source>
</evidence>
<comment type="caution">
    <text evidence="7">The sequence shown here is derived from an EMBL/GenBank/DDBJ whole genome shotgun (WGS) entry which is preliminary data.</text>
</comment>
<dbReference type="GO" id="GO:0010133">
    <property type="term" value="P:L-proline catabolic process to L-glutamate"/>
    <property type="evidence" value="ECO:0007669"/>
    <property type="project" value="TreeGrafter"/>
</dbReference>
<evidence type="ECO:0000256" key="1">
    <source>
        <dbReference type="ARBA" id="ARBA00005869"/>
    </source>
</evidence>
<organism evidence="7 8">
    <name type="scientific">Aspergillus sclerotialis</name>
    <dbReference type="NCBI Taxonomy" id="2070753"/>
    <lineage>
        <taxon>Eukaryota</taxon>
        <taxon>Fungi</taxon>
        <taxon>Dikarya</taxon>
        <taxon>Ascomycota</taxon>
        <taxon>Pezizomycotina</taxon>
        <taxon>Eurotiomycetes</taxon>
        <taxon>Eurotiomycetidae</taxon>
        <taxon>Eurotiales</taxon>
        <taxon>Aspergillaceae</taxon>
        <taxon>Aspergillus</taxon>
        <taxon>Aspergillus subgen. Polypaecilum</taxon>
    </lineage>
</organism>
<dbReference type="Pfam" id="PF01619">
    <property type="entry name" value="Pro_dh"/>
    <property type="match status" value="1"/>
</dbReference>
<dbReference type="GO" id="GO:0071949">
    <property type="term" value="F:FAD binding"/>
    <property type="evidence" value="ECO:0007669"/>
    <property type="project" value="TreeGrafter"/>
</dbReference>
<evidence type="ECO:0000256" key="4">
    <source>
        <dbReference type="ARBA" id="ARBA00023062"/>
    </source>
</evidence>
<evidence type="ECO:0000256" key="2">
    <source>
        <dbReference type="ARBA" id="ARBA00012695"/>
    </source>
</evidence>
<dbReference type="OrthoDB" id="5464at2759"/>
<keyword evidence="3 5" id="KW-0560">Oxidoreductase</keyword>
<proteinExistence type="inferred from homology"/>
<evidence type="ECO:0000259" key="6">
    <source>
        <dbReference type="Pfam" id="PF01619"/>
    </source>
</evidence>
<keyword evidence="5" id="KW-0285">Flavoprotein</keyword>
<dbReference type="PANTHER" id="PTHR13914">
    <property type="entry name" value="PROLINE OXIDASE"/>
    <property type="match status" value="1"/>
</dbReference>
<name>A0A3A2ZFB5_9EURO</name>
<dbReference type="Gene3D" id="3.20.20.220">
    <property type="match status" value="1"/>
</dbReference>
<sequence>MSMVGIAGDHPPAATIMSTREATRNTTMQANQCNNVKVVLPNPPAMITSVGKVRLPAVVGITGSRRSSVTPLIATTKGWQNVRLNSTLGYIETKTSPNATPPPLAALPTGALLRSLLVATISSKPYLLSPCLSILSVLCKPNRGILLNVDRNVILHSILKRLFYNQFCAGEIGAETKATIRRFKEMGFQGTIMTYAKETTFDNQTKSMHGLGISDSQGKKNGDSGAVQQCPSIEAWRKGTLETVDLLGEDDYLAMKLTGAGPTVTKAFNAGELPPAQMIDALEEICTRCKNKNIRILIDAESQHFQWGILRVTLELMRKYNRDGYALVYNTYQAYLKITPSVVAKHLAIASEEGFTLGLKLVRGAYIATDDRSLIHDTKEQTDDTYNSIAQGALKQEIGEFGGQNGRPFPSLNLFLASHNRASVVDAHNLHQQRVNANLPTVPVGFAQLHGMSDEVSFGLLQLKGRDGSPQVYKCSTWGTMGECLAYLLRRAIENRDAVLRTGDEYRALKAEVRRRLGAYISG</sequence>
<keyword evidence="5" id="KW-0274">FAD</keyword>
<dbReference type="EMBL" id="MVGC01000200">
    <property type="protein sequence ID" value="RJE21868.1"/>
    <property type="molecule type" value="Genomic_DNA"/>
</dbReference>
<gene>
    <name evidence="7" type="ORF">PHISCL_05786</name>
</gene>
<accession>A0A3A2ZFB5</accession>
<dbReference type="EC" id="1.5.5.2" evidence="2 5"/>
<dbReference type="InterPro" id="IPR015659">
    <property type="entry name" value="Proline_oxidase"/>
</dbReference>
<evidence type="ECO:0000313" key="7">
    <source>
        <dbReference type="EMBL" id="RJE21868.1"/>
    </source>
</evidence>
<dbReference type="Proteomes" id="UP000266188">
    <property type="component" value="Unassembled WGS sequence"/>
</dbReference>